<dbReference type="Proteomes" id="UP000625976">
    <property type="component" value="Unassembled WGS sequence"/>
</dbReference>
<evidence type="ECO:0000313" key="3">
    <source>
        <dbReference type="Proteomes" id="UP000625976"/>
    </source>
</evidence>
<dbReference type="Gene3D" id="3.90.1150.200">
    <property type="match status" value="1"/>
</dbReference>
<dbReference type="AlphaFoldDB" id="A0A917LK41"/>
<dbReference type="InterPro" id="IPR014922">
    <property type="entry name" value="YdhG-like"/>
</dbReference>
<protein>
    <recommendedName>
        <fullName evidence="1">YdhG-like domain-containing protein</fullName>
    </recommendedName>
</protein>
<reference evidence="2" key="2">
    <citation type="submission" date="2020-09" db="EMBL/GenBank/DDBJ databases">
        <authorList>
            <person name="Sun Q."/>
            <person name="Zhou Y."/>
        </authorList>
    </citation>
    <scope>NUCLEOTIDE SEQUENCE</scope>
    <source>
        <strain evidence="2">CGMCC 1.12751</strain>
    </source>
</reference>
<reference evidence="2" key="1">
    <citation type="journal article" date="2014" name="Int. J. Syst. Evol. Microbiol.">
        <title>Complete genome sequence of Corynebacterium casei LMG S-19264T (=DSM 44701T), isolated from a smear-ripened cheese.</title>
        <authorList>
            <consortium name="US DOE Joint Genome Institute (JGI-PGF)"/>
            <person name="Walter F."/>
            <person name="Albersmeier A."/>
            <person name="Kalinowski J."/>
            <person name="Ruckert C."/>
        </authorList>
    </citation>
    <scope>NUCLEOTIDE SEQUENCE</scope>
    <source>
        <strain evidence="2">CGMCC 1.12751</strain>
    </source>
</reference>
<dbReference type="RefSeq" id="WP_188461238.1">
    <property type="nucleotide sequence ID" value="NZ_BMFQ01000001.1"/>
</dbReference>
<name>A0A917LK41_9FLAO</name>
<sequence length="152" mass="17833">MQYQANSPEDYINQVPEERKVALNKLRKIINDNLPKGFEEGIQYGMIGYYVPHSVYLEGYHCDPKTPLPFMGFASQKNSVNLYHSGIYANPEIHDWFVAEFPKHSKRKLDMGKSCVRFKILEDIPFELIGELCRKMTVVEWIQIYEKNIKNK</sequence>
<accession>A0A917LK41</accession>
<feature type="domain" description="YdhG-like" evidence="1">
    <location>
        <begin position="20"/>
        <end position="135"/>
    </location>
</feature>
<organism evidence="2 3">
    <name type="scientific">Bizionia arctica</name>
    <dbReference type="NCBI Taxonomy" id="1495645"/>
    <lineage>
        <taxon>Bacteria</taxon>
        <taxon>Pseudomonadati</taxon>
        <taxon>Bacteroidota</taxon>
        <taxon>Flavobacteriia</taxon>
        <taxon>Flavobacteriales</taxon>
        <taxon>Flavobacteriaceae</taxon>
        <taxon>Bizionia</taxon>
    </lineage>
</organism>
<dbReference type="SUPFAM" id="SSF159888">
    <property type="entry name" value="YdhG-like"/>
    <property type="match status" value="1"/>
</dbReference>
<gene>
    <name evidence="2" type="ORF">GCM10010976_03410</name>
</gene>
<evidence type="ECO:0000259" key="1">
    <source>
        <dbReference type="Pfam" id="PF08818"/>
    </source>
</evidence>
<comment type="caution">
    <text evidence="2">The sequence shown here is derived from an EMBL/GenBank/DDBJ whole genome shotgun (WGS) entry which is preliminary data.</text>
</comment>
<dbReference type="EMBL" id="BMFQ01000001">
    <property type="protein sequence ID" value="GGG35058.1"/>
    <property type="molecule type" value="Genomic_DNA"/>
</dbReference>
<keyword evidence="3" id="KW-1185">Reference proteome</keyword>
<dbReference type="Pfam" id="PF08818">
    <property type="entry name" value="DUF1801"/>
    <property type="match status" value="1"/>
</dbReference>
<proteinExistence type="predicted"/>
<evidence type="ECO:0000313" key="2">
    <source>
        <dbReference type="EMBL" id="GGG35058.1"/>
    </source>
</evidence>